<reference evidence="1" key="2">
    <citation type="submission" date="2022-03" db="EMBL/GenBank/DDBJ databases">
        <title>Draft title - Genomic analysis of global carrot germplasm unveils the trajectory of domestication and the origin of high carotenoid orange carrot.</title>
        <authorList>
            <person name="Iorizzo M."/>
            <person name="Ellison S."/>
            <person name="Senalik D."/>
            <person name="Macko-Podgorni A."/>
            <person name="Grzebelus D."/>
            <person name="Bostan H."/>
            <person name="Rolling W."/>
            <person name="Curaba J."/>
            <person name="Simon P."/>
        </authorList>
    </citation>
    <scope>NUCLEOTIDE SEQUENCE</scope>
    <source>
        <tissue evidence="1">Leaf</tissue>
    </source>
</reference>
<protein>
    <recommendedName>
        <fullName evidence="3">RNase H type-1 domain-containing protein</fullName>
    </recommendedName>
</protein>
<proteinExistence type="predicted"/>
<dbReference type="AlphaFoldDB" id="A0AAF1B880"/>
<evidence type="ECO:0000313" key="1">
    <source>
        <dbReference type="EMBL" id="WOH08303.1"/>
    </source>
</evidence>
<name>A0AAF1B880_DAUCS</name>
<organism evidence="1 2">
    <name type="scientific">Daucus carota subsp. sativus</name>
    <name type="common">Carrot</name>
    <dbReference type="NCBI Taxonomy" id="79200"/>
    <lineage>
        <taxon>Eukaryota</taxon>
        <taxon>Viridiplantae</taxon>
        <taxon>Streptophyta</taxon>
        <taxon>Embryophyta</taxon>
        <taxon>Tracheophyta</taxon>
        <taxon>Spermatophyta</taxon>
        <taxon>Magnoliopsida</taxon>
        <taxon>eudicotyledons</taxon>
        <taxon>Gunneridae</taxon>
        <taxon>Pentapetalae</taxon>
        <taxon>asterids</taxon>
        <taxon>campanulids</taxon>
        <taxon>Apiales</taxon>
        <taxon>Apiaceae</taxon>
        <taxon>Apioideae</taxon>
        <taxon>Scandiceae</taxon>
        <taxon>Daucinae</taxon>
        <taxon>Daucus</taxon>
        <taxon>Daucus sect. Daucus</taxon>
    </lineage>
</organism>
<reference evidence="1" key="1">
    <citation type="journal article" date="2016" name="Nat. Genet.">
        <title>A high-quality carrot genome assembly provides new insights into carotenoid accumulation and asterid genome evolution.</title>
        <authorList>
            <person name="Iorizzo M."/>
            <person name="Ellison S."/>
            <person name="Senalik D."/>
            <person name="Zeng P."/>
            <person name="Satapoomin P."/>
            <person name="Huang J."/>
            <person name="Bowman M."/>
            <person name="Iovene M."/>
            <person name="Sanseverino W."/>
            <person name="Cavagnaro P."/>
            <person name="Yildiz M."/>
            <person name="Macko-Podgorni A."/>
            <person name="Moranska E."/>
            <person name="Grzebelus E."/>
            <person name="Grzebelus D."/>
            <person name="Ashrafi H."/>
            <person name="Zheng Z."/>
            <person name="Cheng S."/>
            <person name="Spooner D."/>
            <person name="Van Deynze A."/>
            <person name="Simon P."/>
        </authorList>
    </citation>
    <scope>NUCLEOTIDE SEQUENCE</scope>
    <source>
        <tissue evidence="1">Leaf</tissue>
    </source>
</reference>
<accession>A0AAF1B880</accession>
<evidence type="ECO:0000313" key="2">
    <source>
        <dbReference type="Proteomes" id="UP000077755"/>
    </source>
</evidence>
<dbReference type="EMBL" id="CP093349">
    <property type="protein sequence ID" value="WOH08303.1"/>
    <property type="molecule type" value="Genomic_DNA"/>
</dbReference>
<evidence type="ECO:0008006" key="3">
    <source>
        <dbReference type="Google" id="ProtNLM"/>
    </source>
</evidence>
<sequence length="183" mass="20430">MVKGYDSVIIEMDNLDAYQVIRDFNMPGAPAQVFDSVSQITILLKDRRWVCVLAYVFLARNHVARFLVRLGKDVCDRLYILNHMIDPMAELINWDMRLGVDHPDYMDVVISDDAPNPVNFKVAVGIANQINAHGGGAEMTKVAVEAELKEMEVEVVVGVEAELKEMEVEVVVGLKVEIEVGLS</sequence>
<dbReference type="Proteomes" id="UP000077755">
    <property type="component" value="Chromosome 7"/>
</dbReference>
<keyword evidence="2" id="KW-1185">Reference proteome</keyword>
<gene>
    <name evidence="1" type="ORF">DCAR_0727741</name>
</gene>